<dbReference type="GeneID" id="19017837"/>
<reference evidence="2 3" key="1">
    <citation type="submission" date="2011-10" db="EMBL/GenBank/DDBJ databases">
        <authorList>
            <person name="Genoscope - CEA"/>
        </authorList>
    </citation>
    <scope>NUCLEOTIDE SEQUENCE [LARGE SCALE GENOMIC DNA]</scope>
    <source>
        <strain evidence="2 3">RCC 1105</strain>
    </source>
</reference>
<dbReference type="PANTHER" id="PTHR33973">
    <property type="entry name" value="OS07G0153300 PROTEIN"/>
    <property type="match status" value="1"/>
</dbReference>
<proteinExistence type="predicted"/>
<dbReference type="AlphaFoldDB" id="K8EQ97"/>
<accession>K8EQ97</accession>
<dbReference type="InterPro" id="IPR010775">
    <property type="entry name" value="DUF1365"/>
</dbReference>
<dbReference type="KEGG" id="bpg:Bathy01g01010"/>
<sequence>MSLPSSTVSSLLQILSQPALIFLSVWYYSFRALVGIPITLFWQLLLSIHSLGSKTRIEREDERKVQFFDGIVTHVRKLPMRRSFRYPLRMALVNLSNPPTWWRKKQANLHLNANEIWERTREDVPSFVKEKDVSIHLLTSPMSFGYHQNPISVYYVVLNETGECLVNVTEVTNTPWGETVRMNFNSSKGSVQNRKGMAEPLGAHVPKSLHVSPFMDMESNWRIFASDMPTVSKHLKLTVDCVEHPEYGDFFHAAFVAKRDESDTRGARNDCGGLRLLYRRGLSPHRIAYWIYHQAILLLWKEKATFYGPPGLDEIRKLTNEKKMHCKVSSVVRVGGGCPARIAWQPAKSWPWQT</sequence>
<keyword evidence="1" id="KW-0472">Membrane</keyword>
<gene>
    <name evidence="2" type="ORF">Bathy01g01010</name>
</gene>
<dbReference type="EMBL" id="FO082278">
    <property type="protein sequence ID" value="CCO14595.1"/>
    <property type="molecule type" value="Genomic_DNA"/>
</dbReference>
<organism evidence="2 3">
    <name type="scientific">Bathycoccus prasinos</name>
    <dbReference type="NCBI Taxonomy" id="41875"/>
    <lineage>
        <taxon>Eukaryota</taxon>
        <taxon>Viridiplantae</taxon>
        <taxon>Chlorophyta</taxon>
        <taxon>Mamiellophyceae</taxon>
        <taxon>Mamiellales</taxon>
        <taxon>Bathycoccaceae</taxon>
        <taxon>Bathycoccus</taxon>
    </lineage>
</organism>
<keyword evidence="3" id="KW-1185">Reference proteome</keyword>
<dbReference type="PANTHER" id="PTHR33973:SF4">
    <property type="entry name" value="OS07G0153300 PROTEIN"/>
    <property type="match status" value="1"/>
</dbReference>
<evidence type="ECO:0008006" key="4">
    <source>
        <dbReference type="Google" id="ProtNLM"/>
    </source>
</evidence>
<evidence type="ECO:0000256" key="1">
    <source>
        <dbReference type="SAM" id="Phobius"/>
    </source>
</evidence>
<evidence type="ECO:0000313" key="2">
    <source>
        <dbReference type="EMBL" id="CCO14595.1"/>
    </source>
</evidence>
<evidence type="ECO:0000313" key="3">
    <source>
        <dbReference type="Proteomes" id="UP000198341"/>
    </source>
</evidence>
<dbReference type="Pfam" id="PF07103">
    <property type="entry name" value="DUF1365"/>
    <property type="match status" value="1"/>
</dbReference>
<dbReference type="eggNOG" id="ENOG502QVK6">
    <property type="taxonomic scope" value="Eukaryota"/>
</dbReference>
<protein>
    <recommendedName>
        <fullName evidence="4">DUF1365-domain-containing protein</fullName>
    </recommendedName>
</protein>
<keyword evidence="1" id="KW-1133">Transmembrane helix</keyword>
<name>K8EQ97_9CHLO</name>
<dbReference type="RefSeq" id="XP_007515716.1">
    <property type="nucleotide sequence ID" value="XM_007515654.1"/>
</dbReference>
<feature type="transmembrane region" description="Helical" evidence="1">
    <location>
        <begin position="20"/>
        <end position="46"/>
    </location>
</feature>
<dbReference type="Proteomes" id="UP000198341">
    <property type="component" value="Chromosome 1"/>
</dbReference>
<keyword evidence="1" id="KW-0812">Transmembrane</keyword>
<dbReference type="OrthoDB" id="3340520at2759"/>